<evidence type="ECO:0000259" key="2">
    <source>
        <dbReference type="Pfam" id="PF20013"/>
    </source>
</evidence>
<evidence type="ECO:0000313" key="4">
    <source>
        <dbReference type="Proteomes" id="UP000014809"/>
    </source>
</evidence>
<dbReference type="PATRIC" id="fig|1200352.3.peg.120"/>
<gene>
    <name evidence="3" type="ORF">A606_00625</name>
</gene>
<keyword evidence="4" id="KW-1185">Reference proteome</keyword>
<dbReference type="Proteomes" id="UP000014809">
    <property type="component" value="Chromosome"/>
</dbReference>
<feature type="compositionally biased region" description="Basic and acidic residues" evidence="1">
    <location>
        <begin position="554"/>
        <end position="563"/>
    </location>
</feature>
<feature type="region of interest" description="Disordered" evidence="1">
    <location>
        <begin position="175"/>
        <end position="195"/>
    </location>
</feature>
<feature type="region of interest" description="Disordered" evidence="1">
    <location>
        <begin position="1"/>
        <end position="25"/>
    </location>
</feature>
<evidence type="ECO:0000256" key="1">
    <source>
        <dbReference type="SAM" id="MobiDB-lite"/>
    </source>
</evidence>
<dbReference type="EMBL" id="CP003696">
    <property type="protein sequence ID" value="AGP29780.1"/>
    <property type="molecule type" value="Genomic_DNA"/>
</dbReference>
<dbReference type="OrthoDB" id="3250392at2"/>
<proteinExistence type="predicted"/>
<sequence length="613" mass="65624">MSGSFSYASFTRDSGSGVTRHGGWGVGETSGEIAPMWIDELTPLTPQTPESIRDDAKLPKFPDEEDLARQLRRYAWLPAPWEPRGAEDTGVFFASTRAGADSTGRDNIFTLVHVSDPGVLPRHDAVAWMYSPSLPTPFGSVEVDAAALPTLDAGAAPSSMTDAVLDAFLAGAPSEDAGGQTSLPTELRRVREPSGPASRPEILAVLIELLMNGRPVVLLADPVEGPLWVAAVARALPEDVLTGGPFTWSTYERAGNVAGVLAAGVRLAVVPTRERDRLPDHLAAVIVDTGELLPSADSAVPSEPTTPDTAPAGWQTVTDAGWGAASSGTAPSTPPVTPVTPPVTAPSFGGEPSRPAGGSPAGFGNPFSGITAPEPATTPPVVTPDVAPEPQDRRTERRTPPGTYPALVQLTPDDVAFIRDADFIAWNTNINGVVPEFRDMSPESRQAFQRWREAQLSHWSVYLCLDPSTELGHTLQVRILALLSYGFIPVDRNRPDRPLFAPWTLTTLFPEDREALIADATSYSVTHGCHDPGVPDLTALTDPTLRAMAEDVFRRRTDVRPIRPDGQAPPPNPAAHPVQQIPQHQPFPSAYQPYADRQPQRIPPNPGHPGRQR</sequence>
<dbReference type="Pfam" id="PF20013">
    <property type="entry name" value="GAP1-N2"/>
    <property type="match status" value="1"/>
</dbReference>
<reference evidence="3 4" key="1">
    <citation type="submission" date="2012-06" db="EMBL/GenBank/DDBJ databases">
        <title>Complete genome sequence of Corynebacterium terpenotabidum Y-11 (=DSM 44721).</title>
        <authorList>
            <person name="Ruckert C."/>
            <person name="Albersmeier A."/>
            <person name="Al-Dilaimi A."/>
            <person name="Szczepanowski R."/>
            <person name="Kalinowski J."/>
        </authorList>
    </citation>
    <scope>NUCLEOTIDE SEQUENCE [LARGE SCALE GENOMIC DNA]</scope>
    <source>
        <strain evidence="3 4">Y-11</strain>
    </source>
</reference>
<dbReference type="RefSeq" id="WP_020440145.1">
    <property type="nucleotide sequence ID" value="NC_021663.1"/>
</dbReference>
<accession>S4XDV9</accession>
<name>S4XDV9_9CORY</name>
<organism evidence="3 4">
    <name type="scientific">Corynebacterium terpenotabidum Y-11</name>
    <dbReference type="NCBI Taxonomy" id="1200352"/>
    <lineage>
        <taxon>Bacteria</taxon>
        <taxon>Bacillati</taxon>
        <taxon>Actinomycetota</taxon>
        <taxon>Actinomycetes</taxon>
        <taxon>Mycobacteriales</taxon>
        <taxon>Corynebacteriaceae</taxon>
        <taxon>Corynebacterium</taxon>
    </lineage>
</organism>
<dbReference type="AlphaFoldDB" id="S4XDV9"/>
<feature type="region of interest" description="Disordered" evidence="1">
    <location>
        <begin position="554"/>
        <end position="613"/>
    </location>
</feature>
<dbReference type="InterPro" id="IPR045402">
    <property type="entry name" value="GAP1-N2"/>
</dbReference>
<dbReference type="STRING" id="1200352.A606_00625"/>
<dbReference type="HOGENOM" id="CLU_470695_0_0_11"/>
<feature type="domain" description="GTPase-associated protein 1 N-terminal" evidence="2">
    <location>
        <begin position="8"/>
        <end position="139"/>
    </location>
</feature>
<feature type="compositionally biased region" description="Basic and acidic residues" evidence="1">
    <location>
        <begin position="390"/>
        <end position="399"/>
    </location>
</feature>
<protein>
    <recommendedName>
        <fullName evidence="2">GTPase-associated protein 1 N-terminal domain-containing protein</fullName>
    </recommendedName>
</protein>
<dbReference type="KEGG" id="cter:A606_00625"/>
<feature type="compositionally biased region" description="Pro residues" evidence="1">
    <location>
        <begin position="332"/>
        <end position="344"/>
    </location>
</feature>
<dbReference type="eggNOG" id="ENOG5031JK4">
    <property type="taxonomic scope" value="Bacteria"/>
</dbReference>
<feature type="region of interest" description="Disordered" evidence="1">
    <location>
        <begin position="295"/>
        <end position="405"/>
    </location>
</feature>
<evidence type="ECO:0000313" key="3">
    <source>
        <dbReference type="EMBL" id="AGP29780.1"/>
    </source>
</evidence>
<feature type="compositionally biased region" description="Polar residues" evidence="1">
    <location>
        <begin position="1"/>
        <end position="17"/>
    </location>
</feature>